<evidence type="ECO:0000313" key="3">
    <source>
        <dbReference type="Proteomes" id="UP000494216"/>
    </source>
</evidence>
<comment type="caution">
    <text evidence="2">The sequence shown here is derived from an EMBL/GenBank/DDBJ whole genome shotgun (WGS) entry which is preliminary data.</text>
</comment>
<accession>A0A8S0XGB3</accession>
<evidence type="ECO:0000313" key="2">
    <source>
        <dbReference type="EMBL" id="CAA9890887.1"/>
    </source>
</evidence>
<keyword evidence="1" id="KW-1133">Transmembrane helix</keyword>
<feature type="transmembrane region" description="Helical" evidence="1">
    <location>
        <begin position="42"/>
        <end position="59"/>
    </location>
</feature>
<protein>
    <submittedName>
        <fullName evidence="2">Uncharacterized protein</fullName>
    </submittedName>
</protein>
<feature type="transmembrane region" description="Helical" evidence="1">
    <location>
        <begin position="151"/>
        <end position="170"/>
    </location>
</feature>
<organism evidence="2 3">
    <name type="scientific">Candidatus Methylobacter favarea</name>
    <dbReference type="NCBI Taxonomy" id="2707345"/>
    <lineage>
        <taxon>Bacteria</taxon>
        <taxon>Pseudomonadati</taxon>
        <taxon>Pseudomonadota</taxon>
        <taxon>Gammaproteobacteria</taxon>
        <taxon>Methylococcales</taxon>
        <taxon>Methylococcaceae</taxon>
        <taxon>Methylobacter</taxon>
    </lineage>
</organism>
<dbReference type="Proteomes" id="UP000494216">
    <property type="component" value="Unassembled WGS sequence"/>
</dbReference>
<sequence length="176" mass="19931">MSEDAIIIPKKRFHIEEALLILLLILSLVGIGITDFSPSDGYGYWIIMMFVFALSAIIIGWRQSKHRSVDFKKILREQSIHWFTSLMIVGGAFLIQKSGRIQTDDIGLVILLILSLSTILDGLRVGWRFSLVGIFLGVSAVIAVYTEHFLWIELLIALLIVLATIVWEVWQAKKAY</sequence>
<feature type="transmembrane region" description="Helical" evidence="1">
    <location>
        <begin position="18"/>
        <end position="36"/>
    </location>
</feature>
<keyword evidence="1" id="KW-0812">Transmembrane</keyword>
<gene>
    <name evidence="2" type="ORF">METHB2_30091</name>
</gene>
<keyword evidence="3" id="KW-1185">Reference proteome</keyword>
<feature type="transmembrane region" description="Helical" evidence="1">
    <location>
        <begin position="127"/>
        <end position="145"/>
    </location>
</feature>
<dbReference type="EMBL" id="CADCXN010000058">
    <property type="protein sequence ID" value="CAA9890887.1"/>
    <property type="molecule type" value="Genomic_DNA"/>
</dbReference>
<evidence type="ECO:0000256" key="1">
    <source>
        <dbReference type="SAM" id="Phobius"/>
    </source>
</evidence>
<keyword evidence="1" id="KW-0472">Membrane</keyword>
<dbReference type="RefSeq" id="WP_174625796.1">
    <property type="nucleotide sequence ID" value="NZ_CADCXN010000058.1"/>
</dbReference>
<feature type="transmembrane region" description="Helical" evidence="1">
    <location>
        <begin position="79"/>
        <end position="95"/>
    </location>
</feature>
<proteinExistence type="predicted"/>
<feature type="transmembrane region" description="Helical" evidence="1">
    <location>
        <begin position="101"/>
        <end position="120"/>
    </location>
</feature>
<dbReference type="AlphaFoldDB" id="A0A8S0XGB3"/>
<reference evidence="2 3" key="1">
    <citation type="submission" date="2020-02" db="EMBL/GenBank/DDBJ databases">
        <authorList>
            <person name="Hogendoorn C."/>
        </authorList>
    </citation>
    <scope>NUCLEOTIDE SEQUENCE [LARGE SCALE GENOMIC DNA]</scope>
    <source>
        <strain evidence="2">METHB21</strain>
    </source>
</reference>
<name>A0A8S0XGB3_9GAMM</name>